<feature type="region of interest" description="Disordered" evidence="1">
    <location>
        <begin position="1"/>
        <end position="41"/>
    </location>
</feature>
<sequence length="185" mass="19322">MPKVPTVPARAPAAGARGPAVRSLSTPSHPSGRVAHSAVVEPKVSPVKVGGARGPAVAASVSKSESLKPTVMNGARGPAVNTYKHARSGRVAHVASVSPKLRGSQDNDDSGVVNKIISFFGLGSTSDSTTNTPAPTPKQPVLIKLDEYAPTEAPSFFSRLWSWNKTELPKTRAHMDGVSKPDWSI</sequence>
<evidence type="ECO:0000313" key="2">
    <source>
        <dbReference type="EMBL" id="EZG79407.1"/>
    </source>
</evidence>
<gene>
    <name evidence="2" type="ORF">GNI_026580</name>
</gene>
<proteinExistence type="predicted"/>
<dbReference type="EMBL" id="AFNH02000198">
    <property type="protein sequence ID" value="EZG79407.1"/>
    <property type="molecule type" value="Genomic_DNA"/>
</dbReference>
<dbReference type="RefSeq" id="XP_011129054.1">
    <property type="nucleotide sequence ID" value="XM_011130752.1"/>
</dbReference>
<dbReference type="Proteomes" id="UP000019763">
    <property type="component" value="Unassembled WGS sequence"/>
</dbReference>
<reference evidence="2" key="1">
    <citation type="submission" date="2013-12" db="EMBL/GenBank/DDBJ databases">
        <authorList>
            <person name="Omoto C.K."/>
            <person name="Sibley D."/>
            <person name="Venepally P."/>
            <person name="Hadjithomas M."/>
            <person name="Karamycheva S."/>
            <person name="Brunk B."/>
            <person name="Roos D."/>
            <person name="Caler E."/>
            <person name="Lorenzi H."/>
        </authorList>
    </citation>
    <scope>NUCLEOTIDE SEQUENCE</scope>
</reference>
<organism evidence="2 3">
    <name type="scientific">Gregarina niphandrodes</name>
    <name type="common">Septate eugregarine</name>
    <dbReference type="NCBI Taxonomy" id="110365"/>
    <lineage>
        <taxon>Eukaryota</taxon>
        <taxon>Sar</taxon>
        <taxon>Alveolata</taxon>
        <taxon>Apicomplexa</taxon>
        <taxon>Conoidasida</taxon>
        <taxon>Gregarinasina</taxon>
        <taxon>Eugregarinorida</taxon>
        <taxon>Gregarinidae</taxon>
        <taxon>Gregarina</taxon>
    </lineage>
</organism>
<evidence type="ECO:0000256" key="1">
    <source>
        <dbReference type="SAM" id="MobiDB-lite"/>
    </source>
</evidence>
<dbReference type="AlphaFoldDB" id="A0A023BBL3"/>
<keyword evidence="3" id="KW-1185">Reference proteome</keyword>
<feature type="compositionally biased region" description="Low complexity" evidence="1">
    <location>
        <begin position="7"/>
        <end position="22"/>
    </location>
</feature>
<dbReference type="GeneID" id="22911173"/>
<evidence type="ECO:0000313" key="3">
    <source>
        <dbReference type="Proteomes" id="UP000019763"/>
    </source>
</evidence>
<accession>A0A023BBL3</accession>
<protein>
    <submittedName>
        <fullName evidence="2">Uncharacterized protein</fullName>
    </submittedName>
</protein>
<comment type="caution">
    <text evidence="2">The sequence shown here is derived from an EMBL/GenBank/DDBJ whole genome shotgun (WGS) entry which is preliminary data.</text>
</comment>
<dbReference type="VEuPathDB" id="CryptoDB:GNI_026580"/>
<name>A0A023BBL3_GRENI</name>